<evidence type="ECO:0008006" key="3">
    <source>
        <dbReference type="Google" id="ProtNLM"/>
    </source>
</evidence>
<dbReference type="Proteomes" id="UP000198660">
    <property type="component" value="Unassembled WGS sequence"/>
</dbReference>
<protein>
    <recommendedName>
        <fullName evidence="3">Glycosyl transferase family 2</fullName>
    </recommendedName>
</protein>
<keyword evidence="2" id="KW-1185">Reference proteome</keyword>
<dbReference type="RefSeq" id="WP_091832675.1">
    <property type="nucleotide sequence ID" value="NZ_FPAA01000001.1"/>
</dbReference>
<organism evidence="1 2">
    <name type="scientific">Marininema halotolerans</name>
    <dbReference type="NCBI Taxonomy" id="1155944"/>
    <lineage>
        <taxon>Bacteria</taxon>
        <taxon>Bacillati</taxon>
        <taxon>Bacillota</taxon>
        <taxon>Bacilli</taxon>
        <taxon>Bacillales</taxon>
        <taxon>Thermoactinomycetaceae</taxon>
        <taxon>Marininema</taxon>
    </lineage>
</organism>
<dbReference type="EMBL" id="FPAA01000001">
    <property type="protein sequence ID" value="SFS33557.1"/>
    <property type="molecule type" value="Genomic_DNA"/>
</dbReference>
<accession>A0A1I6P025</accession>
<gene>
    <name evidence="1" type="ORF">SAMN05444972_101269</name>
</gene>
<dbReference type="OrthoDB" id="2990399at2"/>
<sequence>MALILWTVVVYGVLRCLLVLFSGIFSYKLCPGTHRLVLMTENSQGAIEGVIRAYFLRQQALGCRAEVVCVDTGSSDDTQSILMRLQHYYPSLEIRILSGGAMTHPSLWGQDASVIDLRCRNQRECFTYN</sequence>
<dbReference type="AlphaFoldDB" id="A0A1I6P025"/>
<proteinExistence type="predicted"/>
<reference evidence="2" key="1">
    <citation type="submission" date="2016-10" db="EMBL/GenBank/DDBJ databases">
        <authorList>
            <person name="Varghese N."/>
            <person name="Submissions S."/>
        </authorList>
    </citation>
    <scope>NUCLEOTIDE SEQUENCE [LARGE SCALE GENOMIC DNA]</scope>
    <source>
        <strain evidence="2">DSM 45789</strain>
    </source>
</reference>
<evidence type="ECO:0000313" key="2">
    <source>
        <dbReference type="Proteomes" id="UP000198660"/>
    </source>
</evidence>
<evidence type="ECO:0000313" key="1">
    <source>
        <dbReference type="EMBL" id="SFS33557.1"/>
    </source>
</evidence>
<name>A0A1I6P025_9BACL</name>